<dbReference type="EMBL" id="CP000885">
    <property type="protein sequence ID" value="ABX43579.1"/>
    <property type="molecule type" value="Genomic_DNA"/>
</dbReference>
<evidence type="ECO:0000259" key="2">
    <source>
        <dbReference type="Pfam" id="PF09851"/>
    </source>
</evidence>
<dbReference type="AlphaFoldDB" id="A9KRT5"/>
<dbReference type="STRING" id="357809.Cphy_3225"/>
<keyword evidence="1" id="KW-0812">Transmembrane</keyword>
<reference evidence="4" key="1">
    <citation type="submission" date="2007-11" db="EMBL/GenBank/DDBJ databases">
        <title>Complete genome sequence of Clostridium phytofermentans ISDg.</title>
        <authorList>
            <person name="Leschine S.B."/>
            <person name="Warnick T.A."/>
            <person name="Blanchard J.L."/>
            <person name="Schnell D.J."/>
            <person name="Petit E.L."/>
            <person name="LaTouf W.G."/>
            <person name="Copeland A."/>
            <person name="Lucas S."/>
            <person name="Lapidus A."/>
            <person name="Barry K."/>
            <person name="Glavina del Rio T."/>
            <person name="Dalin E."/>
            <person name="Tice H."/>
            <person name="Pitluck S."/>
            <person name="Kiss H."/>
            <person name="Brettin T."/>
            <person name="Bruce D."/>
            <person name="Detter J.C."/>
            <person name="Han C."/>
            <person name="Kuske C."/>
            <person name="Schmutz J."/>
            <person name="Larimer F."/>
            <person name="Land M."/>
            <person name="Hauser L."/>
            <person name="Kyrpides N."/>
            <person name="Kim E.A."/>
            <person name="Richardson P."/>
        </authorList>
    </citation>
    <scope>NUCLEOTIDE SEQUENCE [LARGE SCALE GENOMIC DNA]</scope>
    <source>
        <strain evidence="4">ATCC 700394 / DSM 18823 / ISDg</strain>
    </source>
</reference>
<organism evidence="3 4">
    <name type="scientific">Lachnoclostridium phytofermentans (strain ATCC 700394 / DSM 18823 / ISDg)</name>
    <name type="common">Clostridium phytofermentans</name>
    <dbReference type="NCBI Taxonomy" id="357809"/>
    <lineage>
        <taxon>Bacteria</taxon>
        <taxon>Bacillati</taxon>
        <taxon>Bacillota</taxon>
        <taxon>Clostridia</taxon>
        <taxon>Lachnospirales</taxon>
        <taxon>Lachnospiraceae</taxon>
    </lineage>
</organism>
<evidence type="ECO:0000313" key="3">
    <source>
        <dbReference type="EMBL" id="ABX43579.1"/>
    </source>
</evidence>
<feature type="domain" description="SHOCT" evidence="2">
    <location>
        <begin position="112"/>
        <end position="137"/>
    </location>
</feature>
<accession>A9KRT5</accession>
<keyword evidence="1" id="KW-0472">Membrane</keyword>
<evidence type="ECO:0000313" key="4">
    <source>
        <dbReference type="Proteomes" id="UP000000370"/>
    </source>
</evidence>
<dbReference type="RefSeq" id="WP_012201229.1">
    <property type="nucleotide sequence ID" value="NC_010001.1"/>
</dbReference>
<keyword evidence="4" id="KW-1185">Reference proteome</keyword>
<feature type="transmembrane region" description="Helical" evidence="1">
    <location>
        <begin position="60"/>
        <end position="82"/>
    </location>
</feature>
<gene>
    <name evidence="3" type="ordered locus">Cphy_3225</name>
</gene>
<feature type="transmembrane region" description="Helical" evidence="1">
    <location>
        <begin position="7"/>
        <end position="29"/>
    </location>
</feature>
<dbReference type="KEGG" id="cpy:Cphy_3225"/>
<dbReference type="InterPro" id="IPR018649">
    <property type="entry name" value="SHOCT"/>
</dbReference>
<evidence type="ECO:0000256" key="1">
    <source>
        <dbReference type="SAM" id="Phobius"/>
    </source>
</evidence>
<dbReference type="Pfam" id="PF09851">
    <property type="entry name" value="SHOCT"/>
    <property type="match status" value="1"/>
</dbReference>
<dbReference type="Proteomes" id="UP000000370">
    <property type="component" value="Chromosome"/>
</dbReference>
<proteinExistence type="predicted"/>
<sequence precursor="true">MEKKKAFQYLVALSITFALLAVIFFGLGLNKKNTYDNKQESTNVYVNGDAYNFIINGTYFAGYMAISGACLIVAAIMFMGVLKIACSYDNLSEIKEVNFIQRIKSEREISGKLNELKALAEKGIITKSEYEEKKKVIMGESNGK</sequence>
<dbReference type="HOGENOM" id="CLU_1793130_0_0_9"/>
<protein>
    <recommendedName>
        <fullName evidence="2">SHOCT domain-containing protein</fullName>
    </recommendedName>
</protein>
<name>A9KRT5_LACP7</name>
<dbReference type="OrthoDB" id="2063080at2"/>
<keyword evidence="1" id="KW-1133">Transmembrane helix</keyword>